<name>A0A314ULA3_PRUYE</name>
<comment type="caution">
    <text evidence="1">The sequence shown here is derived from an EMBL/GenBank/DDBJ whole genome shotgun (WGS) entry which is preliminary data.</text>
</comment>
<sequence>MAEMAAGMLAAAKGRKESGSMVAGGLSNQETLVDSCWDACNSQNMEVDGWDGCWNACSSQKDKRRWVLMVVEKHATTKRGWFWLGK</sequence>
<evidence type="ECO:0000313" key="2">
    <source>
        <dbReference type="Proteomes" id="UP000250321"/>
    </source>
</evidence>
<dbReference type="AlphaFoldDB" id="A0A314ULA3"/>
<keyword evidence="2" id="KW-1185">Reference proteome</keyword>
<proteinExistence type="predicted"/>
<dbReference type="EMBL" id="PJQY01003355">
    <property type="protein sequence ID" value="PQM38121.1"/>
    <property type="molecule type" value="Genomic_DNA"/>
</dbReference>
<protein>
    <submittedName>
        <fullName evidence="1">Uncharacterized protein</fullName>
    </submittedName>
</protein>
<organism evidence="1 2">
    <name type="scientific">Prunus yedoensis var. nudiflora</name>
    <dbReference type="NCBI Taxonomy" id="2094558"/>
    <lineage>
        <taxon>Eukaryota</taxon>
        <taxon>Viridiplantae</taxon>
        <taxon>Streptophyta</taxon>
        <taxon>Embryophyta</taxon>
        <taxon>Tracheophyta</taxon>
        <taxon>Spermatophyta</taxon>
        <taxon>Magnoliopsida</taxon>
        <taxon>eudicotyledons</taxon>
        <taxon>Gunneridae</taxon>
        <taxon>Pentapetalae</taxon>
        <taxon>rosids</taxon>
        <taxon>fabids</taxon>
        <taxon>Rosales</taxon>
        <taxon>Rosaceae</taxon>
        <taxon>Amygdaloideae</taxon>
        <taxon>Amygdaleae</taxon>
        <taxon>Prunus</taxon>
    </lineage>
</organism>
<gene>
    <name evidence="1" type="ORF">Pyn_02461</name>
</gene>
<reference evidence="1 2" key="1">
    <citation type="submission" date="2018-02" db="EMBL/GenBank/DDBJ databases">
        <title>Draft genome of wild Prunus yedoensis var. nudiflora.</title>
        <authorList>
            <person name="Baek S."/>
            <person name="Kim J.-H."/>
            <person name="Choi K."/>
            <person name="Kim G.-B."/>
            <person name="Cho A."/>
            <person name="Jang H."/>
            <person name="Shin C.-H."/>
            <person name="Yu H.-J."/>
            <person name="Mun J.-H."/>
        </authorList>
    </citation>
    <scope>NUCLEOTIDE SEQUENCE [LARGE SCALE GENOMIC DNA]</scope>
    <source>
        <strain evidence="2">cv. Jeju island</strain>
        <tissue evidence="1">Leaf</tissue>
    </source>
</reference>
<evidence type="ECO:0000313" key="1">
    <source>
        <dbReference type="EMBL" id="PQM38121.1"/>
    </source>
</evidence>
<dbReference type="Proteomes" id="UP000250321">
    <property type="component" value="Unassembled WGS sequence"/>
</dbReference>
<accession>A0A314ULA3</accession>